<evidence type="ECO:0000313" key="2">
    <source>
        <dbReference type="EMBL" id="AZQ74985.1"/>
    </source>
</evidence>
<reference evidence="2 3" key="1">
    <citation type="submission" date="2018-12" db="EMBL/GenBank/DDBJ databases">
        <title>The whole draft genome of Streptomyce luteoverticillatus CGMCC 15060.</title>
        <authorList>
            <person name="Feng Z."/>
            <person name="Chen G."/>
            <person name="Zhang J."/>
            <person name="Zhu H."/>
            <person name="Yu X."/>
            <person name="Zhang W."/>
            <person name="Zhang X."/>
        </authorList>
    </citation>
    <scope>NUCLEOTIDE SEQUENCE [LARGE SCALE GENOMIC DNA]</scope>
    <source>
        <strain evidence="2 3">CGMCC 15060</strain>
    </source>
</reference>
<dbReference type="EMBL" id="CP034587">
    <property type="protein sequence ID" value="AZQ74985.1"/>
    <property type="molecule type" value="Genomic_DNA"/>
</dbReference>
<keyword evidence="3" id="KW-1185">Reference proteome</keyword>
<dbReference type="OrthoDB" id="9812926at2"/>
<dbReference type="RefSeq" id="WP_126917487.1">
    <property type="nucleotide sequence ID" value="NZ_CP034587.1"/>
</dbReference>
<sequence>MPGAGEPEEYPLLNGIVTPHSVTVGPDGYLWVTTQDSKLVQVNPTSLANQVPVRNDVPIPSAGIIPDPSPKGTEDRKVVWFASPSDSDEDPIVKYDIVNQKRLTAFKFGYCSRAEAITWLLIDTGAAGTPVYSYWVMFAEPVYTMVGYCDPEDETGTPRNYPFPDARQNPVYDTWLWSVAVTAPVNAKSPGDCTYWATGQAGTGDCPRKTNSLYRYTPAKDKQPEPIPLPGGSRQKPVHVVASPNGDAIWVGTEHPNQICRYDTALRSWTRRYIAEGGAPRQMMLGTDGNLWVACSNRIARFRTDMSITELPGSALPSGGEAMGLCVDKHGKWVWYTNPANMSIGKYPIPDDPESVVGKTQFVSQLVTETVPGQLTGMPGVVQYVSKGLPIPGVPLTCHVVSDSGTTFGDGTTETLLFTDARGRAALPALRAGREEDRVVLKVSHGDSEPGTTIFLRVRPEPGKGTDSPNGGRTG</sequence>
<dbReference type="Proteomes" id="UP000267900">
    <property type="component" value="Chromosome"/>
</dbReference>
<dbReference type="SUPFAM" id="SSF63829">
    <property type="entry name" value="Calcium-dependent phosphotriesterase"/>
    <property type="match status" value="1"/>
</dbReference>
<feature type="region of interest" description="Disordered" evidence="1">
    <location>
        <begin position="450"/>
        <end position="475"/>
    </location>
</feature>
<dbReference type="Gene3D" id="2.130.10.10">
    <property type="entry name" value="YVTN repeat-like/Quinoprotein amine dehydrogenase"/>
    <property type="match status" value="1"/>
</dbReference>
<name>A0A3Q9G0Q0_STRLT</name>
<organism evidence="2 3">
    <name type="scientific">Streptomyces luteoverticillatus</name>
    <name type="common">Streptoverticillium luteoverticillatus</name>
    <dbReference type="NCBI Taxonomy" id="66425"/>
    <lineage>
        <taxon>Bacteria</taxon>
        <taxon>Bacillati</taxon>
        <taxon>Actinomycetota</taxon>
        <taxon>Actinomycetes</taxon>
        <taxon>Kitasatosporales</taxon>
        <taxon>Streptomycetaceae</taxon>
        <taxon>Streptomyces</taxon>
    </lineage>
</organism>
<accession>A0A3Q9G0Q0</accession>
<gene>
    <name evidence="2" type="ORF">EKH77_30835</name>
</gene>
<proteinExistence type="predicted"/>
<evidence type="ECO:0000313" key="3">
    <source>
        <dbReference type="Proteomes" id="UP000267900"/>
    </source>
</evidence>
<protein>
    <submittedName>
        <fullName evidence="2">Uncharacterized protein</fullName>
    </submittedName>
</protein>
<dbReference type="InterPro" id="IPR015943">
    <property type="entry name" value="WD40/YVTN_repeat-like_dom_sf"/>
</dbReference>
<dbReference type="AlphaFoldDB" id="A0A3Q9G0Q0"/>
<evidence type="ECO:0000256" key="1">
    <source>
        <dbReference type="SAM" id="MobiDB-lite"/>
    </source>
</evidence>